<dbReference type="AlphaFoldDB" id="A0A1B6KCB4"/>
<evidence type="ECO:0000313" key="1">
    <source>
        <dbReference type="EMBL" id="JAT09081.1"/>
    </source>
</evidence>
<gene>
    <name evidence="1" type="ORF">g.32367</name>
</gene>
<proteinExistence type="predicted"/>
<accession>A0A1B6KCB4</accession>
<protein>
    <recommendedName>
        <fullName evidence="2">PARP catalytic domain-containing protein</fullName>
    </recommendedName>
</protein>
<dbReference type="Gene3D" id="3.90.228.10">
    <property type="match status" value="1"/>
</dbReference>
<dbReference type="EMBL" id="GEBQ01030896">
    <property type="protein sequence ID" value="JAT09081.1"/>
    <property type="molecule type" value="Transcribed_RNA"/>
</dbReference>
<reference evidence="1" key="1">
    <citation type="submission" date="2015-11" db="EMBL/GenBank/DDBJ databases">
        <title>De novo transcriptome assembly of four potential Pierce s Disease insect vectors from Arizona vineyards.</title>
        <authorList>
            <person name="Tassone E.E."/>
        </authorList>
    </citation>
    <scope>NUCLEOTIDE SEQUENCE</scope>
</reference>
<name>A0A1B6KCB4_9HEMI</name>
<organism evidence="1">
    <name type="scientific">Graphocephala atropunctata</name>
    <dbReference type="NCBI Taxonomy" id="36148"/>
    <lineage>
        <taxon>Eukaryota</taxon>
        <taxon>Metazoa</taxon>
        <taxon>Ecdysozoa</taxon>
        <taxon>Arthropoda</taxon>
        <taxon>Hexapoda</taxon>
        <taxon>Insecta</taxon>
        <taxon>Pterygota</taxon>
        <taxon>Neoptera</taxon>
        <taxon>Paraneoptera</taxon>
        <taxon>Hemiptera</taxon>
        <taxon>Auchenorrhyncha</taxon>
        <taxon>Membracoidea</taxon>
        <taxon>Cicadellidae</taxon>
        <taxon>Cicadellinae</taxon>
        <taxon>Cicadellini</taxon>
        <taxon>Graphocephala</taxon>
    </lineage>
</organism>
<sequence length="173" mass="20379">MLATILNRKPATWEEASYDSQRYHLFELDVSDREYDDEIVPFRQDNLVLAKLERVQNPFQWARFKIRKEQKEYRNVTADVVKFYHCIHNADLEVALEHNLDVRRYKYTTGSSHHVNSKNPKFYNTPGTAYNSNSNTDKVILICNVLENSYSVLSSTCKDNDAEYMPIYVAHIY</sequence>
<evidence type="ECO:0008006" key="2">
    <source>
        <dbReference type="Google" id="ProtNLM"/>
    </source>
</evidence>